<accession>A0AAX4HAK7</accession>
<dbReference type="GO" id="GO:0003697">
    <property type="term" value="F:single-stranded DNA binding"/>
    <property type="evidence" value="ECO:0007669"/>
    <property type="project" value="InterPro"/>
</dbReference>
<evidence type="ECO:0000256" key="2">
    <source>
        <dbReference type="ARBA" id="ARBA00010741"/>
    </source>
</evidence>
<dbReference type="GO" id="GO:1990904">
    <property type="term" value="C:ribonucleoprotein complex"/>
    <property type="evidence" value="ECO:0007669"/>
    <property type="project" value="UniProtKB-KW"/>
</dbReference>
<evidence type="ECO:0000256" key="6">
    <source>
        <dbReference type="ARBA" id="ARBA00023163"/>
    </source>
</evidence>
<evidence type="ECO:0000256" key="10">
    <source>
        <dbReference type="SAM" id="MobiDB-lite"/>
    </source>
</evidence>
<evidence type="ECO:0000256" key="1">
    <source>
        <dbReference type="ARBA" id="ARBA00004173"/>
    </source>
</evidence>
<evidence type="ECO:0000256" key="3">
    <source>
        <dbReference type="ARBA" id="ARBA00022980"/>
    </source>
</evidence>
<evidence type="ECO:0000256" key="8">
    <source>
        <dbReference type="ARBA" id="ARBA00035185"/>
    </source>
</evidence>
<feature type="region of interest" description="Disordered" evidence="10">
    <location>
        <begin position="228"/>
        <end position="249"/>
    </location>
</feature>
<dbReference type="GeneID" id="88173806"/>
<evidence type="ECO:0000313" key="12">
    <source>
        <dbReference type="Proteomes" id="UP001338582"/>
    </source>
</evidence>
<sequence>MAMKLRAEKKMRKHLIEQLKARKVLGARIAQGFKSAQDLQKLNLAPQVFMYKNMFSGQVLYSQTPGYHQDQIDEQFVRPNWENRKPSRRNDMWRIMCVVNFASYEYAVAAYEGLVQLRKVRDTMSRAEAKQTRKLNEDGNIWYYGQYRPTYSQEAVADLAHVIEEFELENTTAMWESLWRKGEEEHWRQDLVQHDVLPLTNPRFETVMLDELREKALHAFAQERELSQNTELVEGRPTDNVDITEGLPV</sequence>
<comment type="similarity">
    <text evidence="2">Belongs to the mitochondrion-specific ribosomal protein mL67 family.</text>
</comment>
<keyword evidence="12" id="KW-1185">Reference proteome</keyword>
<dbReference type="PANTHER" id="PTHR28184">
    <property type="entry name" value="MITOCHONDRIAL HOMOLOGOUS RECOMBINATION PROTEIN 1"/>
    <property type="match status" value="1"/>
</dbReference>
<dbReference type="GO" id="GO:0003735">
    <property type="term" value="F:structural constituent of ribosome"/>
    <property type="evidence" value="ECO:0007669"/>
    <property type="project" value="TreeGrafter"/>
</dbReference>
<dbReference type="InterPro" id="IPR024629">
    <property type="entry name" value="Ribosomal_mL67"/>
</dbReference>
<evidence type="ECO:0000256" key="4">
    <source>
        <dbReference type="ARBA" id="ARBA00023015"/>
    </source>
</evidence>
<reference evidence="11 12" key="1">
    <citation type="submission" date="2023-10" db="EMBL/GenBank/DDBJ databases">
        <title>Draft Genome Sequence of Candida saopaulonensis from a very Premature Infant with Sepsis.</title>
        <authorList>
            <person name="Ning Y."/>
            <person name="Dai R."/>
            <person name="Xiao M."/>
            <person name="Xu Y."/>
            <person name="Yan Q."/>
            <person name="Zhang L."/>
        </authorList>
    </citation>
    <scope>NUCLEOTIDE SEQUENCE [LARGE SCALE GENOMIC DNA]</scope>
    <source>
        <strain evidence="11 12">19XY460</strain>
    </source>
</reference>
<evidence type="ECO:0000256" key="7">
    <source>
        <dbReference type="ARBA" id="ARBA00023274"/>
    </source>
</evidence>
<keyword evidence="4" id="KW-0805">Transcription regulation</keyword>
<dbReference type="RefSeq" id="XP_062877808.1">
    <property type="nucleotide sequence ID" value="XM_063021738.1"/>
</dbReference>
<evidence type="ECO:0000256" key="9">
    <source>
        <dbReference type="ARBA" id="ARBA00035511"/>
    </source>
</evidence>
<evidence type="ECO:0000256" key="5">
    <source>
        <dbReference type="ARBA" id="ARBA00023128"/>
    </source>
</evidence>
<gene>
    <name evidence="11" type="ORF">PUMCH_002742</name>
</gene>
<name>A0AAX4HAK7_9ASCO</name>
<keyword evidence="5" id="KW-0496">Mitochondrion</keyword>
<dbReference type="Pfam" id="PF12829">
    <property type="entry name" value="Mhr1"/>
    <property type="match status" value="1"/>
</dbReference>
<dbReference type="GO" id="GO:0005739">
    <property type="term" value="C:mitochondrion"/>
    <property type="evidence" value="ECO:0007669"/>
    <property type="project" value="UniProtKB-SubCell"/>
</dbReference>
<dbReference type="PANTHER" id="PTHR28184:SF1">
    <property type="entry name" value="LARGE RIBOSOMAL SUBUNIT PROTEIN ML67"/>
    <property type="match status" value="1"/>
</dbReference>
<keyword evidence="3" id="KW-0689">Ribosomal protein</keyword>
<dbReference type="GO" id="GO:0000150">
    <property type="term" value="F:DNA strand exchange activity"/>
    <property type="evidence" value="ECO:0007669"/>
    <property type="project" value="InterPro"/>
</dbReference>
<keyword evidence="6" id="KW-0804">Transcription</keyword>
<keyword evidence="7" id="KW-0687">Ribonucleoprotein</keyword>
<proteinExistence type="inferred from homology"/>
<protein>
    <recommendedName>
        <fullName evidence="8">Large ribosomal subunit protein mL67</fullName>
    </recommendedName>
    <alternativeName>
        <fullName evidence="9">Mitochondrial homologous recombination protein 1</fullName>
    </alternativeName>
</protein>
<dbReference type="GO" id="GO:0005840">
    <property type="term" value="C:ribosome"/>
    <property type="evidence" value="ECO:0007669"/>
    <property type="project" value="UniProtKB-KW"/>
</dbReference>
<dbReference type="KEGG" id="asau:88173806"/>
<dbReference type="AlphaFoldDB" id="A0AAX4HAK7"/>
<comment type="subcellular location">
    <subcellularLocation>
        <location evidence="1">Mitochondrion</location>
    </subcellularLocation>
</comment>
<dbReference type="Proteomes" id="UP001338582">
    <property type="component" value="Chromosome 3"/>
</dbReference>
<organism evidence="11 12">
    <name type="scientific">Australozyma saopauloensis</name>
    <dbReference type="NCBI Taxonomy" id="291208"/>
    <lineage>
        <taxon>Eukaryota</taxon>
        <taxon>Fungi</taxon>
        <taxon>Dikarya</taxon>
        <taxon>Ascomycota</taxon>
        <taxon>Saccharomycotina</taxon>
        <taxon>Pichiomycetes</taxon>
        <taxon>Metschnikowiaceae</taxon>
        <taxon>Australozyma</taxon>
    </lineage>
</organism>
<evidence type="ECO:0000313" key="11">
    <source>
        <dbReference type="EMBL" id="WPK25426.1"/>
    </source>
</evidence>
<dbReference type="EMBL" id="CP138896">
    <property type="protein sequence ID" value="WPK25426.1"/>
    <property type="molecule type" value="Genomic_DNA"/>
</dbReference>